<dbReference type="GO" id="GO:0016757">
    <property type="term" value="F:glycosyltransferase activity"/>
    <property type="evidence" value="ECO:0007669"/>
    <property type="project" value="InterPro"/>
</dbReference>
<accession>A0A2R6AA56</accession>
<comment type="caution">
    <text evidence="3">The sequence shown here is derived from an EMBL/GenBank/DDBJ whole genome shotgun (WGS) entry which is preliminary data.</text>
</comment>
<name>A0A2R6AA56_9ARCH</name>
<evidence type="ECO:0008006" key="5">
    <source>
        <dbReference type="Google" id="ProtNLM"/>
    </source>
</evidence>
<dbReference type="Pfam" id="PF13439">
    <property type="entry name" value="Glyco_transf_4"/>
    <property type="match status" value="1"/>
</dbReference>
<organism evidence="3 4">
    <name type="scientific">Candidatus Marsarchaeota G1 archaeon OSP_D</name>
    <dbReference type="NCBI Taxonomy" id="1978155"/>
    <lineage>
        <taxon>Archaea</taxon>
        <taxon>Candidatus Marsarchaeota</taxon>
        <taxon>Candidatus Marsarchaeota group 1</taxon>
    </lineage>
</organism>
<reference evidence="3 4" key="1">
    <citation type="submission" date="2017-04" db="EMBL/GenBank/DDBJ databases">
        <title>Novel microbial lineages endemic to geothermal iron-oxide mats fill important gaps in the evolutionary history of Archaea.</title>
        <authorList>
            <person name="Jay Z.J."/>
            <person name="Beam J.P."/>
            <person name="Dlakic M."/>
            <person name="Rusch D.B."/>
            <person name="Kozubal M.A."/>
            <person name="Inskeep W.P."/>
        </authorList>
    </citation>
    <scope>NUCLEOTIDE SEQUENCE [LARGE SCALE GENOMIC DNA]</scope>
    <source>
        <strain evidence="3">OSP_D</strain>
    </source>
</reference>
<dbReference type="CDD" id="cd03801">
    <property type="entry name" value="GT4_PimA-like"/>
    <property type="match status" value="1"/>
</dbReference>
<dbReference type="PANTHER" id="PTHR12526">
    <property type="entry name" value="GLYCOSYLTRANSFERASE"/>
    <property type="match status" value="1"/>
</dbReference>
<proteinExistence type="predicted"/>
<evidence type="ECO:0000313" key="4">
    <source>
        <dbReference type="Proteomes" id="UP000240880"/>
    </source>
</evidence>
<dbReference type="InterPro" id="IPR001296">
    <property type="entry name" value="Glyco_trans_1"/>
</dbReference>
<evidence type="ECO:0000259" key="1">
    <source>
        <dbReference type="Pfam" id="PF00534"/>
    </source>
</evidence>
<dbReference type="Gene3D" id="3.40.50.2000">
    <property type="entry name" value="Glycogen Phosphorylase B"/>
    <property type="match status" value="2"/>
</dbReference>
<dbReference type="AlphaFoldDB" id="A0A2R6AA56"/>
<gene>
    <name evidence="3" type="ORF">B9Q01_05475</name>
</gene>
<feature type="domain" description="Glycosyltransferase subfamily 4-like N-terminal" evidence="2">
    <location>
        <begin position="3"/>
        <end position="160"/>
    </location>
</feature>
<dbReference type="Pfam" id="PF00534">
    <property type="entry name" value="Glycos_transf_1"/>
    <property type="match status" value="1"/>
</dbReference>
<dbReference type="InterPro" id="IPR028098">
    <property type="entry name" value="Glyco_trans_4-like_N"/>
</dbReference>
<evidence type="ECO:0000259" key="2">
    <source>
        <dbReference type="Pfam" id="PF13439"/>
    </source>
</evidence>
<evidence type="ECO:0000313" key="3">
    <source>
        <dbReference type="EMBL" id="PSN83207.1"/>
    </source>
</evidence>
<dbReference type="EMBL" id="NEXC01000032">
    <property type="protein sequence ID" value="PSN83207.1"/>
    <property type="molecule type" value="Genomic_DNA"/>
</dbReference>
<feature type="domain" description="Glycosyl transferase family 1" evidence="1">
    <location>
        <begin position="172"/>
        <end position="342"/>
    </location>
</feature>
<dbReference type="Proteomes" id="UP000240880">
    <property type="component" value="Unassembled WGS sequence"/>
</dbReference>
<dbReference type="SUPFAM" id="SSF53756">
    <property type="entry name" value="UDP-Glycosyltransferase/glycogen phosphorylase"/>
    <property type="match status" value="1"/>
</dbReference>
<sequence>MKAIATSLVKKGFEVSVVTKGSFGRVDVEGVEYFGLPLGDESYSSGAFRVIGALSNWLLRKRFDIVHGHASFPILSLPSFFAHSKRFFTFYSPLFGEVQVATEYSSLQKTLFSVSKSALVTRVSAFWTRYVCISKRVRDTLPLGVRERSAVIPVGVDYARFSKRVPTERLKEELGLNFEYTVLFAGDVTPWKGGEDFLFSSKIVKQEIPSTNFLFLTKGTYEFESKRLQALKALVQKLDLQRNVKFLGQVRQIEALYQLSDVVVLPFRSVFSMMSTPLSLLEAMASGKPVVATRVGDIPEIIKHEENGLLVKPRDHVSLARCVLRALTDKSFAEKISSNAKSFARSRDWSVVVDSYIRLYKN</sequence>
<protein>
    <recommendedName>
        <fullName evidence="5">Glycosyl transferase family 1 domain-containing protein</fullName>
    </recommendedName>
</protein>